<gene>
    <name evidence="1" type="ORF">Asppvi_009260</name>
</gene>
<keyword evidence="2" id="KW-1185">Reference proteome</keyword>
<dbReference type="Proteomes" id="UP001043456">
    <property type="component" value="Unassembled WGS sequence"/>
</dbReference>
<sequence length="69" mass="7556">MATERVPLVAAVADAEAAIEDVDATTLAIAYTVRLDGLNYRSAGQQWAPLCGKPWEYRDIDGSVIFDRE</sequence>
<proteinExistence type="predicted"/>
<accession>A0A9P3BM91</accession>
<comment type="caution">
    <text evidence="1">The sequence shown here is derived from an EMBL/GenBank/DDBJ whole genome shotgun (WGS) entry which is preliminary data.</text>
</comment>
<name>A0A9P3BM91_9EURO</name>
<reference evidence="1 2" key="1">
    <citation type="submission" date="2018-10" db="EMBL/GenBank/DDBJ databases">
        <title>Pan-genome distribution and transcriptional activeness of fungal secondary metabolism genes in Aspergillus section Fumigati.</title>
        <authorList>
            <person name="Takahashi H."/>
            <person name="Umemura M."/>
            <person name="Ninomiya A."/>
            <person name="Kusuya Y."/>
            <person name="Urayama S."/>
            <person name="Shimizu M."/>
            <person name="Watanabe A."/>
            <person name="Kamei K."/>
            <person name="Yaguchi T."/>
            <person name="Hagiwara D."/>
        </authorList>
    </citation>
    <scope>NUCLEOTIDE SEQUENCE [LARGE SCALE GENOMIC DNA]</scope>
    <source>
        <strain evidence="1 2">IFM 55266</strain>
    </source>
</reference>
<evidence type="ECO:0000313" key="2">
    <source>
        <dbReference type="Proteomes" id="UP001043456"/>
    </source>
</evidence>
<protein>
    <submittedName>
        <fullName evidence="1">Uncharacterized protein</fullName>
    </submittedName>
</protein>
<dbReference type="EMBL" id="BHVY01000006">
    <property type="protein sequence ID" value="GIJ90306.1"/>
    <property type="molecule type" value="Genomic_DNA"/>
</dbReference>
<evidence type="ECO:0000313" key="1">
    <source>
        <dbReference type="EMBL" id="GIJ90306.1"/>
    </source>
</evidence>
<organism evidence="1 2">
    <name type="scientific">Aspergillus pseudoviridinutans</name>
    <dbReference type="NCBI Taxonomy" id="1517512"/>
    <lineage>
        <taxon>Eukaryota</taxon>
        <taxon>Fungi</taxon>
        <taxon>Dikarya</taxon>
        <taxon>Ascomycota</taxon>
        <taxon>Pezizomycotina</taxon>
        <taxon>Eurotiomycetes</taxon>
        <taxon>Eurotiomycetidae</taxon>
        <taxon>Eurotiales</taxon>
        <taxon>Aspergillaceae</taxon>
        <taxon>Aspergillus</taxon>
        <taxon>Aspergillus subgen. Fumigati</taxon>
    </lineage>
</organism>
<dbReference type="GeneID" id="67007870"/>
<dbReference type="AlphaFoldDB" id="A0A9P3BM91"/>
<dbReference type="RefSeq" id="XP_043161052.1">
    <property type="nucleotide sequence ID" value="XM_043305117.1"/>
</dbReference>